<comment type="caution">
    <text evidence="1">The sequence shown here is derived from an EMBL/GenBank/DDBJ whole genome shotgun (WGS) entry which is preliminary data.</text>
</comment>
<dbReference type="EMBL" id="JADCNL010000002">
    <property type="protein sequence ID" value="KAG0491590.1"/>
    <property type="molecule type" value="Genomic_DNA"/>
</dbReference>
<dbReference type="OrthoDB" id="10530396at2759"/>
<dbReference type="EMBL" id="JADCNM010000002">
    <property type="protein sequence ID" value="KAG0493639.1"/>
    <property type="molecule type" value="Genomic_DNA"/>
</dbReference>
<protein>
    <submittedName>
        <fullName evidence="1">Uncharacterized protein</fullName>
    </submittedName>
</protein>
<gene>
    <name evidence="2" type="ORF">HPP92_004633</name>
    <name evidence="1" type="ORF">HPP92_004988</name>
</gene>
<organism evidence="1 3">
    <name type="scientific">Vanilla planifolia</name>
    <name type="common">Vanilla</name>
    <dbReference type="NCBI Taxonomy" id="51239"/>
    <lineage>
        <taxon>Eukaryota</taxon>
        <taxon>Viridiplantae</taxon>
        <taxon>Streptophyta</taxon>
        <taxon>Embryophyta</taxon>
        <taxon>Tracheophyta</taxon>
        <taxon>Spermatophyta</taxon>
        <taxon>Magnoliopsida</taxon>
        <taxon>Liliopsida</taxon>
        <taxon>Asparagales</taxon>
        <taxon>Orchidaceae</taxon>
        <taxon>Vanilloideae</taxon>
        <taxon>Vanilleae</taxon>
        <taxon>Vanilla</taxon>
    </lineage>
</organism>
<evidence type="ECO:0000313" key="1">
    <source>
        <dbReference type="EMBL" id="KAG0491590.1"/>
    </source>
</evidence>
<dbReference type="Proteomes" id="UP000636800">
    <property type="component" value="Chromosome 2"/>
</dbReference>
<reference evidence="3 4" key="1">
    <citation type="journal article" date="2020" name="Nat. Food">
        <title>A phased Vanilla planifolia genome enables genetic improvement of flavour and production.</title>
        <authorList>
            <person name="Hasing T."/>
            <person name="Tang H."/>
            <person name="Brym M."/>
            <person name="Khazi F."/>
            <person name="Huang T."/>
            <person name="Chambers A.H."/>
        </authorList>
    </citation>
    <scope>NUCLEOTIDE SEQUENCE [LARGE SCALE GENOMIC DNA]</scope>
    <source>
        <tissue evidence="1">Leaf</tissue>
    </source>
</reference>
<sequence>MDITSAKDLTGEDSRSARNFWNPPSGINFSAAFVASASRGSNPCTTSRSATASVTVRSIGSTVSSLYEMGTIPDRLVRPTIGFIPTTELYDAGQLMPQSKSVARETETKLAATAMAGPLFGPHGVCAQVFGFTS</sequence>
<dbReference type="Proteomes" id="UP000639772">
    <property type="component" value="Unassembled WGS sequence"/>
</dbReference>
<evidence type="ECO:0000313" key="3">
    <source>
        <dbReference type="Proteomes" id="UP000636800"/>
    </source>
</evidence>
<name>A0A835VC70_VANPL</name>
<evidence type="ECO:0000313" key="4">
    <source>
        <dbReference type="Proteomes" id="UP000639772"/>
    </source>
</evidence>
<proteinExistence type="predicted"/>
<keyword evidence="3" id="KW-1185">Reference proteome</keyword>
<dbReference type="AlphaFoldDB" id="A0A835VC70"/>
<evidence type="ECO:0000313" key="2">
    <source>
        <dbReference type="EMBL" id="KAG0493639.1"/>
    </source>
</evidence>
<accession>A0A835VC70</accession>